<dbReference type="InterPro" id="IPR017871">
    <property type="entry name" value="ABC_transporter-like_CS"/>
</dbReference>
<reference evidence="4 5" key="1">
    <citation type="submission" date="2009-01" db="EMBL/GenBank/DDBJ databases">
        <authorList>
            <person name="Fulton L."/>
            <person name="Clifton S."/>
            <person name="Fulton B."/>
            <person name="Xu J."/>
            <person name="Minx P."/>
            <person name="Pepin K.H."/>
            <person name="Johnson M."/>
            <person name="Bhonagiri V."/>
            <person name="Nash W.E."/>
            <person name="Mardis E.R."/>
            <person name="Wilson R.K."/>
        </authorList>
    </citation>
    <scope>NUCLEOTIDE SEQUENCE [LARGE SCALE GENOMIC DNA]</scope>
    <source>
        <strain evidence="4 5">DSM 5476</strain>
    </source>
</reference>
<organism evidence="4 5">
    <name type="scientific">[Clostridium] methylpentosum DSM 5476</name>
    <dbReference type="NCBI Taxonomy" id="537013"/>
    <lineage>
        <taxon>Bacteria</taxon>
        <taxon>Bacillati</taxon>
        <taxon>Bacillota</taxon>
        <taxon>Clostridia</taxon>
        <taxon>Eubacteriales</taxon>
        <taxon>Oscillospiraceae</taxon>
        <taxon>Oscillospiraceae incertae sedis</taxon>
    </lineage>
</organism>
<dbReference type="PANTHER" id="PTHR43582">
    <property type="entry name" value="LINEARMYCIN RESISTANCE ATP-BINDING PROTEIN LNRL"/>
    <property type="match status" value="1"/>
</dbReference>
<dbReference type="STRING" id="537013.CLOSTMETH_02259"/>
<dbReference type="PANTHER" id="PTHR43582:SF2">
    <property type="entry name" value="LINEARMYCIN RESISTANCE ATP-BINDING PROTEIN LNRL"/>
    <property type="match status" value="1"/>
</dbReference>
<proteinExistence type="predicted"/>
<reference evidence="4 5" key="2">
    <citation type="submission" date="2009-02" db="EMBL/GenBank/DDBJ databases">
        <title>Draft genome sequence of Clostridium methylpentosum (DSM 5476).</title>
        <authorList>
            <person name="Sudarsanam P."/>
            <person name="Ley R."/>
            <person name="Guruge J."/>
            <person name="Turnbaugh P.J."/>
            <person name="Mahowald M."/>
            <person name="Liep D."/>
            <person name="Gordon J."/>
        </authorList>
    </citation>
    <scope>NUCLEOTIDE SEQUENCE [LARGE SCALE GENOMIC DNA]</scope>
    <source>
        <strain evidence="4 5">DSM 5476</strain>
    </source>
</reference>
<dbReference type="AlphaFoldDB" id="C0EEH3"/>
<dbReference type="eggNOG" id="COG1131">
    <property type="taxonomic scope" value="Bacteria"/>
</dbReference>
<protein>
    <submittedName>
        <fullName evidence="4">ABC transporter, ATP-binding protein</fullName>
    </submittedName>
</protein>
<name>C0EEH3_9FIRM</name>
<feature type="domain" description="ABC transporter" evidence="3">
    <location>
        <begin position="5"/>
        <end position="235"/>
    </location>
</feature>
<dbReference type="SUPFAM" id="SSF52540">
    <property type="entry name" value="P-loop containing nucleoside triphosphate hydrolases"/>
    <property type="match status" value="1"/>
</dbReference>
<evidence type="ECO:0000256" key="2">
    <source>
        <dbReference type="ARBA" id="ARBA00022840"/>
    </source>
</evidence>
<comment type="caution">
    <text evidence="4">The sequence shown here is derived from an EMBL/GenBank/DDBJ whole genome shotgun (WGS) entry which is preliminary data.</text>
</comment>
<evidence type="ECO:0000313" key="5">
    <source>
        <dbReference type="Proteomes" id="UP000003340"/>
    </source>
</evidence>
<dbReference type="Proteomes" id="UP000003340">
    <property type="component" value="Unassembled WGS sequence"/>
</dbReference>
<dbReference type="InterPro" id="IPR003439">
    <property type="entry name" value="ABC_transporter-like_ATP-bd"/>
</dbReference>
<sequence>MKDFVSVSKLTKKYGELCAVDNLSFTVREGEIFGFLGPNGAGKSTTLNVLTTLSEFNSGEVSIGGYDLVRQKDKIKGLIGMVPQSIAVYPTLTAAENVTFFASLYGLSGKKLHSAVDEALDFVGISDHRKIQARRLSGGMQRRLNIACGIVHTPKLIVMDEPTVGVDAQSREQILHSINILRDRGATVIYTSHYMPEVQEICDRIAIVDKGRLVACGTEQELVTLVTDISSVYVGIRFPSDFQQEALKKRLLVIPDVRAVTIRESEIRLDVSLGFSNISPVLKVCMEMGLSILSVNSESPNLETTFLALTGHDLH</sequence>
<keyword evidence="5" id="KW-1185">Reference proteome</keyword>
<dbReference type="InterPro" id="IPR003593">
    <property type="entry name" value="AAA+_ATPase"/>
</dbReference>
<accession>C0EEH3</accession>
<dbReference type="HOGENOM" id="CLU_000604_1_2_9"/>
<dbReference type="EMBL" id="ACEC01000071">
    <property type="protein sequence ID" value="EEG30124.1"/>
    <property type="molecule type" value="Genomic_DNA"/>
</dbReference>
<dbReference type="Gene3D" id="3.40.50.300">
    <property type="entry name" value="P-loop containing nucleotide triphosphate hydrolases"/>
    <property type="match status" value="1"/>
</dbReference>
<keyword evidence="2 4" id="KW-0067">ATP-binding</keyword>
<evidence type="ECO:0000256" key="1">
    <source>
        <dbReference type="ARBA" id="ARBA00022741"/>
    </source>
</evidence>
<dbReference type="PROSITE" id="PS00211">
    <property type="entry name" value="ABC_TRANSPORTER_1"/>
    <property type="match status" value="1"/>
</dbReference>
<evidence type="ECO:0000313" key="4">
    <source>
        <dbReference type="EMBL" id="EEG30124.1"/>
    </source>
</evidence>
<gene>
    <name evidence="4" type="ORF">CLOSTMETH_02259</name>
</gene>
<keyword evidence="1" id="KW-0547">Nucleotide-binding</keyword>
<evidence type="ECO:0000259" key="3">
    <source>
        <dbReference type="PROSITE" id="PS50893"/>
    </source>
</evidence>
<dbReference type="GO" id="GO:0016887">
    <property type="term" value="F:ATP hydrolysis activity"/>
    <property type="evidence" value="ECO:0007669"/>
    <property type="project" value="InterPro"/>
</dbReference>
<dbReference type="PROSITE" id="PS50893">
    <property type="entry name" value="ABC_TRANSPORTER_2"/>
    <property type="match status" value="1"/>
</dbReference>
<dbReference type="GO" id="GO:0005524">
    <property type="term" value="F:ATP binding"/>
    <property type="evidence" value="ECO:0007669"/>
    <property type="project" value="UniProtKB-KW"/>
</dbReference>
<dbReference type="SMART" id="SM00382">
    <property type="entry name" value="AAA"/>
    <property type="match status" value="1"/>
</dbReference>
<dbReference type="Pfam" id="PF00005">
    <property type="entry name" value="ABC_tran"/>
    <property type="match status" value="1"/>
</dbReference>
<dbReference type="InterPro" id="IPR027417">
    <property type="entry name" value="P-loop_NTPase"/>
</dbReference>